<evidence type="ECO:0000256" key="3">
    <source>
        <dbReference type="ARBA" id="ARBA00023242"/>
    </source>
</evidence>
<comment type="caution">
    <text evidence="5">The sequence shown here is derived from an EMBL/GenBank/DDBJ whole genome shotgun (WGS) entry which is preliminary data.</text>
</comment>
<sequence>MSYLTGSAVIAISYKDGVILGADTALVYGSTRKVFDYSRLVDIGGKTILGFTGDEADFRETLREIDELRRTARCYGDSQLGAEGLHGFLSTRNYQARCEMTPIYNSFLVAGMDKGSPFLGVTDVYGTQFTVPFFATGIGKYYVMSLLRESWRPDLTREEAVEVVRQGLTILAYNTSTAIQDYVLGHVSSEGVEISGIQKLELNWEIASYKDASLRV</sequence>
<dbReference type="GO" id="GO:0019774">
    <property type="term" value="C:proteasome core complex, beta-subunit complex"/>
    <property type="evidence" value="ECO:0007669"/>
    <property type="project" value="UniProtKB-UniRule"/>
</dbReference>
<dbReference type="PANTHER" id="PTHR32194">
    <property type="entry name" value="METALLOPROTEASE TLDD"/>
    <property type="match status" value="1"/>
</dbReference>
<reference evidence="5 6" key="1">
    <citation type="submission" date="2019-05" db="EMBL/GenBank/DDBJ databases">
        <title>The compact genome of Giardia muris reveals important steps in the evolution of intestinal protozoan parasites.</title>
        <authorList>
            <person name="Xu F."/>
            <person name="Jimenez-Gonzalez A."/>
            <person name="Einarsson E."/>
            <person name="Astvaldsson A."/>
            <person name="Peirasmaki D."/>
            <person name="Eckmann L."/>
            <person name="Andersson J.O."/>
            <person name="Svard S.G."/>
            <person name="Jerlstrom-Hultqvist J."/>
        </authorList>
    </citation>
    <scope>NUCLEOTIDE SEQUENCE [LARGE SCALE GENOMIC DNA]</scope>
    <source>
        <strain evidence="5 6">Roberts-Thomson</strain>
    </source>
</reference>
<evidence type="ECO:0000256" key="2">
    <source>
        <dbReference type="ARBA" id="ARBA00022942"/>
    </source>
</evidence>
<dbReference type="EMBL" id="VDLU01000005">
    <property type="protein sequence ID" value="TNJ26280.1"/>
    <property type="molecule type" value="Genomic_DNA"/>
</dbReference>
<dbReference type="GO" id="GO:0051603">
    <property type="term" value="P:proteolysis involved in protein catabolic process"/>
    <property type="evidence" value="ECO:0007669"/>
    <property type="project" value="InterPro"/>
</dbReference>
<evidence type="ECO:0000313" key="6">
    <source>
        <dbReference type="Proteomes" id="UP000315496"/>
    </source>
</evidence>
<keyword evidence="1 4" id="KW-0963">Cytoplasm</keyword>
<comment type="subcellular location">
    <subcellularLocation>
        <location evidence="4">Cytoplasm</location>
    </subcellularLocation>
    <subcellularLocation>
        <location evidence="4">Nucleus</location>
    </subcellularLocation>
</comment>
<dbReference type="InterPro" id="IPR016050">
    <property type="entry name" value="Proteasome_bsu_CS"/>
</dbReference>
<dbReference type="PIRSF" id="PIRSF001213">
    <property type="entry name" value="Psome_endopept_beta"/>
    <property type="match status" value="1"/>
</dbReference>
<organism evidence="5 6">
    <name type="scientific">Giardia muris</name>
    <dbReference type="NCBI Taxonomy" id="5742"/>
    <lineage>
        <taxon>Eukaryota</taxon>
        <taxon>Metamonada</taxon>
        <taxon>Diplomonadida</taxon>
        <taxon>Hexamitidae</taxon>
        <taxon>Giardiinae</taxon>
        <taxon>Giardia</taxon>
    </lineage>
</organism>
<dbReference type="GO" id="GO:0005634">
    <property type="term" value="C:nucleus"/>
    <property type="evidence" value="ECO:0007669"/>
    <property type="project" value="UniProtKB-SubCell"/>
</dbReference>
<dbReference type="InterPro" id="IPR016295">
    <property type="entry name" value="Proteasome_beta4"/>
</dbReference>
<dbReference type="VEuPathDB" id="GiardiaDB:GMRT_13317"/>
<accession>A0A4Z1SLA7</accession>
<protein>
    <recommendedName>
        <fullName evidence="4">Proteasome subunit beta</fullName>
    </recommendedName>
</protein>
<dbReference type="InterPro" id="IPR029055">
    <property type="entry name" value="Ntn_hydrolases_N"/>
</dbReference>
<dbReference type="PROSITE" id="PS00854">
    <property type="entry name" value="PROTEASOME_BETA_1"/>
    <property type="match status" value="1"/>
</dbReference>
<keyword evidence="3 4" id="KW-0539">Nucleus</keyword>
<dbReference type="Proteomes" id="UP000315496">
    <property type="component" value="Chromosome 5"/>
</dbReference>
<dbReference type="Gene3D" id="3.60.20.10">
    <property type="entry name" value="Glutamine Phosphoribosylpyrophosphate, subunit 1, domain 1"/>
    <property type="match status" value="1"/>
</dbReference>
<proteinExistence type="inferred from homology"/>
<comment type="similarity">
    <text evidence="4">Belongs to the peptidase T1B family.</text>
</comment>
<evidence type="ECO:0000256" key="4">
    <source>
        <dbReference type="PIRNR" id="PIRNR001213"/>
    </source>
</evidence>
<dbReference type="Pfam" id="PF00227">
    <property type="entry name" value="Proteasome"/>
    <property type="match status" value="1"/>
</dbReference>
<comment type="function">
    <text evidence="4">Non-catalytic component of the proteasome.</text>
</comment>
<dbReference type="SUPFAM" id="SSF56235">
    <property type="entry name" value="N-terminal nucleophile aminohydrolases (Ntn hydrolases)"/>
    <property type="match status" value="1"/>
</dbReference>
<keyword evidence="2 4" id="KW-0647">Proteasome</keyword>
<dbReference type="AlphaFoldDB" id="A0A4Z1SLA7"/>
<dbReference type="GO" id="GO:0005737">
    <property type="term" value="C:cytoplasm"/>
    <property type="evidence" value="ECO:0007669"/>
    <property type="project" value="UniProtKB-SubCell"/>
</dbReference>
<dbReference type="PANTHER" id="PTHR32194:SF6">
    <property type="entry name" value="PROTEASOME SUBUNIT BETA"/>
    <property type="match status" value="1"/>
</dbReference>
<evidence type="ECO:0000313" key="5">
    <source>
        <dbReference type="EMBL" id="TNJ26280.1"/>
    </source>
</evidence>
<keyword evidence="6" id="KW-1185">Reference proteome</keyword>
<name>A0A4Z1SLA7_GIAMU</name>
<dbReference type="OrthoDB" id="10248542at2759"/>
<evidence type="ECO:0000256" key="1">
    <source>
        <dbReference type="ARBA" id="ARBA00022490"/>
    </source>
</evidence>
<gene>
    <name evidence="5" type="ORF">GMRT_13317</name>
</gene>
<dbReference type="InterPro" id="IPR001353">
    <property type="entry name" value="Proteasome_sua/b"/>
</dbReference>
<dbReference type="InterPro" id="IPR023333">
    <property type="entry name" value="Proteasome_suB-type"/>
</dbReference>